<dbReference type="EMBL" id="KI517455">
    <property type="protein sequence ID" value="ESQ44494.1"/>
    <property type="molecule type" value="Genomic_DNA"/>
</dbReference>
<accession>V4LLA3</accession>
<dbReference type="Pfam" id="PF21361">
    <property type="entry name" value="Sina_ZnF"/>
    <property type="match status" value="1"/>
</dbReference>
<dbReference type="UniPathway" id="UPA00143"/>
<dbReference type="STRING" id="72664.V4LLA3"/>
<dbReference type="Gramene" id="ESQ44494">
    <property type="protein sequence ID" value="ESQ44494"/>
    <property type="gene ID" value="EUTSA_v10006392mg"/>
</dbReference>
<comment type="function">
    <text evidence="10">E3 ubiquitin-protein ligase that mediates ubiquitination and subsequent proteasomal degradation of target proteins. E3 ubiquitin ligases accept ubiquitin from an E2 ubiquitin-conjugating enzyme in the form of a thioester and then directly transfers the ubiquitin to targeted substrates. It probably triggers the ubiquitin-mediated degradation of different substrates.</text>
</comment>
<dbReference type="InterPro" id="IPR049548">
    <property type="entry name" value="Sina-like_RING"/>
</dbReference>
<dbReference type="Pfam" id="PF21362">
    <property type="entry name" value="Sina_RING"/>
    <property type="match status" value="1"/>
</dbReference>
<evidence type="ECO:0000256" key="9">
    <source>
        <dbReference type="ARBA" id="ARBA00022833"/>
    </source>
</evidence>
<evidence type="ECO:0000256" key="5">
    <source>
        <dbReference type="ARBA" id="ARBA00022679"/>
    </source>
</evidence>
<dbReference type="GO" id="GO:0008270">
    <property type="term" value="F:zinc ion binding"/>
    <property type="evidence" value="ECO:0007669"/>
    <property type="project" value="UniProtKB-KW"/>
</dbReference>
<evidence type="ECO:0000256" key="7">
    <source>
        <dbReference type="ARBA" id="ARBA00022771"/>
    </source>
</evidence>
<dbReference type="OMA" id="SCDEPIG"/>
<feature type="domain" description="SIAH-type" evidence="12">
    <location>
        <begin position="105"/>
        <end position="163"/>
    </location>
</feature>
<comment type="similarity">
    <text evidence="3">Belongs to the SINA (Seven in absentia) family.</text>
</comment>
<dbReference type="GO" id="GO:0016567">
    <property type="term" value="P:protein ubiquitination"/>
    <property type="evidence" value="ECO:0007669"/>
    <property type="project" value="UniProtKB-UniPathway"/>
</dbReference>
<dbReference type="Proteomes" id="UP000030689">
    <property type="component" value="Unassembled WGS sequence"/>
</dbReference>
<dbReference type="InterPro" id="IPR013010">
    <property type="entry name" value="Znf_SIAH"/>
</dbReference>
<evidence type="ECO:0000256" key="8">
    <source>
        <dbReference type="ARBA" id="ARBA00022786"/>
    </source>
</evidence>
<keyword evidence="8" id="KW-0833">Ubl conjugation pathway</keyword>
<protein>
    <recommendedName>
        <fullName evidence="4">RING-type E3 ubiquitin transferase</fullName>
        <ecNumber evidence="4">2.3.2.27</ecNumber>
    </recommendedName>
</protein>
<evidence type="ECO:0000313" key="14">
    <source>
        <dbReference type="Proteomes" id="UP000030689"/>
    </source>
</evidence>
<dbReference type="AlphaFoldDB" id="V4LLA3"/>
<proteinExistence type="inferred from homology"/>
<dbReference type="PANTHER" id="PTHR46632">
    <property type="entry name" value="E3 UBIQUITIN-PROTEIN LIGASE SINA-LIKE 4"/>
    <property type="match status" value="1"/>
</dbReference>
<evidence type="ECO:0000256" key="2">
    <source>
        <dbReference type="ARBA" id="ARBA00004906"/>
    </source>
</evidence>
<dbReference type="Gene3D" id="3.30.40.10">
    <property type="entry name" value="Zinc/RING finger domain, C3HC4 (zinc finger)"/>
    <property type="match status" value="1"/>
</dbReference>
<evidence type="ECO:0000256" key="11">
    <source>
        <dbReference type="PROSITE-ProRule" id="PRU00455"/>
    </source>
</evidence>
<dbReference type="KEGG" id="eus:EUTSA_v10006392mg"/>
<dbReference type="SUPFAM" id="SSF57850">
    <property type="entry name" value="RING/U-box"/>
    <property type="match status" value="1"/>
</dbReference>
<evidence type="ECO:0000256" key="10">
    <source>
        <dbReference type="ARBA" id="ARBA00024004"/>
    </source>
</evidence>
<keyword evidence="5" id="KW-0808">Transferase</keyword>
<organism evidence="13 14">
    <name type="scientific">Eutrema salsugineum</name>
    <name type="common">Saltwater cress</name>
    <name type="synonym">Sisymbrium salsugineum</name>
    <dbReference type="NCBI Taxonomy" id="72664"/>
    <lineage>
        <taxon>Eukaryota</taxon>
        <taxon>Viridiplantae</taxon>
        <taxon>Streptophyta</taxon>
        <taxon>Embryophyta</taxon>
        <taxon>Tracheophyta</taxon>
        <taxon>Spermatophyta</taxon>
        <taxon>Magnoliopsida</taxon>
        <taxon>eudicotyledons</taxon>
        <taxon>Gunneridae</taxon>
        <taxon>Pentapetalae</taxon>
        <taxon>rosids</taxon>
        <taxon>malvids</taxon>
        <taxon>Brassicales</taxon>
        <taxon>Brassicaceae</taxon>
        <taxon>Eutremeae</taxon>
        <taxon>Eutrema</taxon>
    </lineage>
</organism>
<dbReference type="PANTHER" id="PTHR46632:SF23">
    <property type="entry name" value="RING-TYPE E3 UBIQUITIN TRANSFERASE"/>
    <property type="match status" value="1"/>
</dbReference>
<dbReference type="OrthoDB" id="4788989at2759"/>
<evidence type="ECO:0000256" key="6">
    <source>
        <dbReference type="ARBA" id="ARBA00022723"/>
    </source>
</evidence>
<sequence length="284" mass="32294">MAGFSVDGSGLNNGASKKRQRLTLALTTRKSTGDTEEKKNRTATLLDLDVIDCPVCFNTLTIPIYQCDNGHVICYTCHKKLRKKCATCSLHIGSRNRAMEQVLQHLRVPCPNSEFGCPKNVTYDERSRHLQQCDFTQGPCPFNRCNFTGSYEDIYVHTNAEHLKSLDMFECGNPVFIHPESGERVVLKEQTTEGGRKLVVVECFTTPQGRIIYAYCIGPMVPRTHEFSYSLKLYSSNGDRLCFESSLKQVRQVSGEQPDEHFMFVPSHMCPDYKLHICINRKTY</sequence>
<evidence type="ECO:0000256" key="1">
    <source>
        <dbReference type="ARBA" id="ARBA00000900"/>
    </source>
</evidence>
<reference evidence="13 14" key="1">
    <citation type="journal article" date="2013" name="Front. Plant Sci.">
        <title>The Reference Genome of the Halophytic Plant Eutrema salsugineum.</title>
        <authorList>
            <person name="Yang R."/>
            <person name="Jarvis D.E."/>
            <person name="Chen H."/>
            <person name="Beilstein M.A."/>
            <person name="Grimwood J."/>
            <person name="Jenkins J."/>
            <person name="Shu S."/>
            <person name="Prochnik S."/>
            <person name="Xin M."/>
            <person name="Ma C."/>
            <person name="Schmutz J."/>
            <person name="Wing R.A."/>
            <person name="Mitchell-Olds T."/>
            <person name="Schumaker K.S."/>
            <person name="Wang X."/>
        </authorList>
    </citation>
    <scope>NUCLEOTIDE SEQUENCE [LARGE SCALE GENOMIC DNA]</scope>
</reference>
<keyword evidence="14" id="KW-1185">Reference proteome</keyword>
<keyword evidence="7 11" id="KW-0863">Zinc-finger</keyword>
<dbReference type="InterPro" id="IPR013083">
    <property type="entry name" value="Znf_RING/FYVE/PHD"/>
</dbReference>
<dbReference type="EC" id="2.3.2.27" evidence="4"/>
<evidence type="ECO:0000256" key="3">
    <source>
        <dbReference type="ARBA" id="ARBA00009119"/>
    </source>
</evidence>
<name>V4LLA3_EUTSA</name>
<dbReference type="CDD" id="cd16571">
    <property type="entry name" value="RING-HC_SIAHs"/>
    <property type="match status" value="1"/>
</dbReference>
<keyword evidence="6" id="KW-0479">Metal-binding</keyword>
<comment type="pathway">
    <text evidence="2">Protein modification; protein ubiquitination.</text>
</comment>
<evidence type="ECO:0000256" key="4">
    <source>
        <dbReference type="ARBA" id="ARBA00012483"/>
    </source>
</evidence>
<dbReference type="PROSITE" id="PS51081">
    <property type="entry name" value="ZF_SIAH"/>
    <property type="match status" value="1"/>
</dbReference>
<dbReference type="eggNOG" id="KOG3002">
    <property type="taxonomic scope" value="Eukaryota"/>
</dbReference>
<evidence type="ECO:0000313" key="13">
    <source>
        <dbReference type="EMBL" id="ESQ44494.1"/>
    </source>
</evidence>
<dbReference type="InterPro" id="IPR044286">
    <property type="entry name" value="SINL_plant"/>
</dbReference>
<keyword evidence="9" id="KW-0862">Zinc</keyword>
<evidence type="ECO:0000259" key="12">
    <source>
        <dbReference type="PROSITE" id="PS51081"/>
    </source>
</evidence>
<gene>
    <name evidence="13" type="ORF">EUTSA_v10006392mg</name>
</gene>
<comment type="catalytic activity">
    <reaction evidence="1">
        <text>S-ubiquitinyl-[E2 ubiquitin-conjugating enzyme]-L-cysteine + [acceptor protein]-L-lysine = [E2 ubiquitin-conjugating enzyme]-L-cysteine + N(6)-ubiquitinyl-[acceptor protein]-L-lysine.</text>
        <dbReference type="EC" id="2.3.2.27"/>
    </reaction>
</comment>
<dbReference type="GO" id="GO:0061630">
    <property type="term" value="F:ubiquitin protein ligase activity"/>
    <property type="evidence" value="ECO:0007669"/>
    <property type="project" value="UniProtKB-EC"/>
</dbReference>
<dbReference type="SUPFAM" id="SSF49599">
    <property type="entry name" value="TRAF domain-like"/>
    <property type="match status" value="1"/>
</dbReference>